<evidence type="ECO:0000256" key="1">
    <source>
        <dbReference type="ARBA" id="ARBA00022475"/>
    </source>
</evidence>
<evidence type="ECO:0000256" key="5">
    <source>
        <dbReference type="HAMAP-Rule" id="MF_01600"/>
    </source>
</evidence>
<keyword evidence="2 5" id="KW-0812">Transmembrane</keyword>
<dbReference type="InterPro" id="IPR005372">
    <property type="entry name" value="UPF0182"/>
</dbReference>
<keyword evidence="3 5" id="KW-1133">Transmembrane helix</keyword>
<evidence type="ECO:0000313" key="6">
    <source>
        <dbReference type="EMBL" id="SHK83345.1"/>
    </source>
</evidence>
<feature type="transmembrane region" description="Helical" evidence="5">
    <location>
        <begin position="205"/>
        <end position="228"/>
    </location>
</feature>
<reference evidence="6 7" key="1">
    <citation type="submission" date="2016-11" db="EMBL/GenBank/DDBJ databases">
        <authorList>
            <person name="Jaros S."/>
            <person name="Januszkiewicz K."/>
            <person name="Wedrychowicz H."/>
        </authorList>
    </citation>
    <scope>NUCLEOTIDE SEQUENCE [LARGE SCALE GENOMIC DNA]</scope>
    <source>
        <strain evidence="6 7">DSM 21758</strain>
    </source>
</reference>
<organism evidence="6 7">
    <name type="scientific">Clostridium cavendishii DSM 21758</name>
    <dbReference type="NCBI Taxonomy" id="1121302"/>
    <lineage>
        <taxon>Bacteria</taxon>
        <taxon>Bacillati</taxon>
        <taxon>Bacillota</taxon>
        <taxon>Clostridia</taxon>
        <taxon>Eubacteriales</taxon>
        <taxon>Clostridiaceae</taxon>
        <taxon>Clostridium</taxon>
    </lineage>
</organism>
<dbReference type="HAMAP" id="MF_01600">
    <property type="entry name" value="UPF0182"/>
    <property type="match status" value="1"/>
</dbReference>
<dbReference type="STRING" id="1121302.SAMN02745163_04541"/>
<name>A0A1M6VPS3_9CLOT</name>
<comment type="similarity">
    <text evidence="5">Belongs to the UPF0182 family.</text>
</comment>
<protein>
    <recommendedName>
        <fullName evidence="5">UPF0182 protein SAMN02745163_04541</fullName>
    </recommendedName>
</protein>
<keyword evidence="1 5" id="KW-1003">Cell membrane</keyword>
<proteinExistence type="inferred from homology"/>
<dbReference type="PANTHER" id="PTHR39344">
    <property type="entry name" value="UPF0182 PROTEIN SLL1060"/>
    <property type="match status" value="1"/>
</dbReference>
<sequence>MKKFKMGNKMSKKFSIPILIFFIVLILLFASSKLIVEIEWFKEVNYIEVFFTKVIAISKLFIPILVIYFLILWLYTNSLIKSLSTIIDVNKTLKIKKITIIVTLIIASILAYGTSTNQWYKILQFGNSVYFNHNDPIFNLDVSFYIFKLPLLQSLYKSLISLIIAMVLITLITYFILKAKHKLTEVTNININSNRNILNSSGKQLAILVALFMIMVSIGYILRGFTLVYSKRGVAYGASYTDVNVTLLFYRVISIAALIVGAVVFFSIKKSKIKPIIIGAISIICLIILEPITAGFVQQFIVKSNEMDFEKKYIGYNIEATRKAFNIDSIKEKDYEPDLNINLTQLNNNKDIIDNIKVNSAEPTLNFYNQVQLLKNYYEFSDIDTDRYKINNKYTQVFLAPREINSSSMGTWQNQHLRYTHGYGLAMNKVNSVTSEGQPDFLMQDIPTVNKTDLKLDNPRMYFGEGQNNYVIVNTDIEEFDYPSGDKENNFKYNGNSGIKMNMFNRILFSIQEGNPRILFSGAINSDSKIILNRNIMERVKTIAPFLEYDKDPYAVIHDGRIVWVIDAYTTSNKYPFSEAYNGINYMRNSIKITVDAYNGDTNFYIIDKNDPIAVSYQKIFKGLFKDGDSIPKDIREHFRYPQDIFKTQSEVISKYHVKNTTEFFTQEDLWDISSNIENVEGKERVEESLYLMTRLPEEKQLEMVLFQYFNMKGKQNMVSVLGARMDGDNYGKLMLYKFPPQKNIYSPYSFKNRILQDPDISKDISLWQGKGSKVVYGDIIIVPIEKSLLYLDTIYLKADTEQSMPEMKRVIVSNGDKIVSEGTVEKALEKLFNYKEDKNNIEDKTSDKINNNNVIDAKKAKEFYEKAIDAQKQGDWQKYGEYIKSLGELIDKANKQ</sequence>
<dbReference type="Pfam" id="PF03699">
    <property type="entry name" value="UPF0182"/>
    <property type="match status" value="1"/>
</dbReference>
<dbReference type="Proteomes" id="UP000184310">
    <property type="component" value="Unassembled WGS sequence"/>
</dbReference>
<keyword evidence="4 5" id="KW-0472">Membrane</keyword>
<accession>A0A1M6VPS3</accession>
<feature type="transmembrane region" description="Helical" evidence="5">
    <location>
        <begin position="275"/>
        <end position="297"/>
    </location>
</feature>
<gene>
    <name evidence="6" type="ORF">SAMN02745163_04541</name>
</gene>
<feature type="transmembrane region" description="Helical" evidence="5">
    <location>
        <begin position="155"/>
        <end position="177"/>
    </location>
</feature>
<dbReference type="NCBIfam" id="NF000825">
    <property type="entry name" value="PRK00068.1"/>
    <property type="match status" value="1"/>
</dbReference>
<dbReference type="PANTHER" id="PTHR39344:SF1">
    <property type="entry name" value="UPF0182 PROTEIN SLL1060"/>
    <property type="match status" value="1"/>
</dbReference>
<comment type="subcellular location">
    <subcellularLocation>
        <location evidence="5">Cell membrane</location>
        <topology evidence="5">Multi-pass membrane protein</topology>
    </subcellularLocation>
</comment>
<dbReference type="AlphaFoldDB" id="A0A1M6VPS3"/>
<evidence type="ECO:0000313" key="7">
    <source>
        <dbReference type="Proteomes" id="UP000184310"/>
    </source>
</evidence>
<evidence type="ECO:0000256" key="3">
    <source>
        <dbReference type="ARBA" id="ARBA00022989"/>
    </source>
</evidence>
<evidence type="ECO:0000256" key="2">
    <source>
        <dbReference type="ARBA" id="ARBA00022692"/>
    </source>
</evidence>
<dbReference type="EMBL" id="FQZB01000033">
    <property type="protein sequence ID" value="SHK83345.1"/>
    <property type="molecule type" value="Genomic_DNA"/>
</dbReference>
<feature type="transmembrane region" description="Helical" evidence="5">
    <location>
        <begin position="95"/>
        <end position="113"/>
    </location>
</feature>
<evidence type="ECO:0000256" key="4">
    <source>
        <dbReference type="ARBA" id="ARBA00023136"/>
    </source>
</evidence>
<feature type="transmembrane region" description="Helical" evidence="5">
    <location>
        <begin position="50"/>
        <end position="75"/>
    </location>
</feature>
<comment type="caution">
    <text evidence="5">Lacks conserved residue(s) required for the propagation of feature annotation.</text>
</comment>
<dbReference type="GO" id="GO:0005576">
    <property type="term" value="C:extracellular region"/>
    <property type="evidence" value="ECO:0007669"/>
    <property type="project" value="TreeGrafter"/>
</dbReference>
<feature type="transmembrane region" description="Helical" evidence="5">
    <location>
        <begin position="248"/>
        <end position="268"/>
    </location>
</feature>
<keyword evidence="7" id="KW-1185">Reference proteome</keyword>
<dbReference type="GO" id="GO:0005886">
    <property type="term" value="C:plasma membrane"/>
    <property type="evidence" value="ECO:0007669"/>
    <property type="project" value="UniProtKB-SubCell"/>
</dbReference>